<dbReference type="InterPro" id="IPR013094">
    <property type="entry name" value="AB_hydrolase_3"/>
</dbReference>
<proteinExistence type="inferred from homology"/>
<accession>A0AAD3SXQ5</accession>
<sequence>MAALSLDPKPAFQITKQQQQHREWVVEEIEGLIKVYKDGVVERLPIIPDAPCTQALGPGITARDITIARFNNLWARIYVPYRASKLPLLAYFHGGGFCVGSAAWLCYHNFLANLASEVGCIIISANYRLAPENRLPSAYEDCFNTVMWLQQQALSMPNEQSWWLSRCDFSRFFLAGDSAGANIAYNVAIQLGSNPTTILKPLYHTGIILIQPFFGGEMRTASEKAPQPPHSALTLAVADAYWRLSLPPGAGREHPWCNPLRIGASKLGSIMFPAMMVCISETDILKDRNVEFVAAMAKAGKVVEMVVYRGVGHAFHVLDASPMSQSRTQEMISHLKAFIVNK</sequence>
<keyword evidence="4" id="KW-1185">Reference proteome</keyword>
<feature type="domain" description="Alpha/beta hydrolase fold-3" evidence="2">
    <location>
        <begin position="90"/>
        <end position="316"/>
    </location>
</feature>
<dbReference type="SUPFAM" id="SSF53474">
    <property type="entry name" value="alpha/beta-Hydrolases"/>
    <property type="match status" value="1"/>
</dbReference>
<dbReference type="Gene3D" id="3.40.50.1820">
    <property type="entry name" value="alpha/beta hydrolase"/>
    <property type="match status" value="1"/>
</dbReference>
<gene>
    <name evidence="3" type="ORF">Nepgr_020868</name>
</gene>
<dbReference type="InterPro" id="IPR029058">
    <property type="entry name" value="AB_hydrolase_fold"/>
</dbReference>
<evidence type="ECO:0000259" key="2">
    <source>
        <dbReference type="Pfam" id="PF07859"/>
    </source>
</evidence>
<protein>
    <recommendedName>
        <fullName evidence="2">Alpha/beta hydrolase fold-3 domain-containing protein</fullName>
    </recommendedName>
</protein>
<evidence type="ECO:0000313" key="4">
    <source>
        <dbReference type="Proteomes" id="UP001279734"/>
    </source>
</evidence>
<comment type="similarity">
    <text evidence="1">Belongs to the 'GDXG' lipolytic enzyme family.</text>
</comment>
<dbReference type="PANTHER" id="PTHR23024:SF589">
    <property type="entry name" value="CARBOXYLESTERASE 17-RELATED"/>
    <property type="match status" value="1"/>
</dbReference>
<comment type="caution">
    <text evidence="3">The sequence shown here is derived from an EMBL/GenBank/DDBJ whole genome shotgun (WGS) entry which is preliminary data.</text>
</comment>
<dbReference type="EMBL" id="BSYO01000020">
    <property type="protein sequence ID" value="GMH19027.1"/>
    <property type="molecule type" value="Genomic_DNA"/>
</dbReference>
<dbReference type="GO" id="GO:0016787">
    <property type="term" value="F:hydrolase activity"/>
    <property type="evidence" value="ECO:0007669"/>
    <property type="project" value="InterPro"/>
</dbReference>
<dbReference type="AlphaFoldDB" id="A0AAD3SXQ5"/>
<reference evidence="3" key="1">
    <citation type="submission" date="2023-05" db="EMBL/GenBank/DDBJ databases">
        <title>Nepenthes gracilis genome sequencing.</title>
        <authorList>
            <person name="Fukushima K."/>
        </authorList>
    </citation>
    <scope>NUCLEOTIDE SEQUENCE</scope>
    <source>
        <strain evidence="3">SING2019-196</strain>
    </source>
</reference>
<dbReference type="PANTHER" id="PTHR23024">
    <property type="entry name" value="ARYLACETAMIDE DEACETYLASE"/>
    <property type="match status" value="1"/>
</dbReference>
<dbReference type="Pfam" id="PF07859">
    <property type="entry name" value="Abhydrolase_3"/>
    <property type="match status" value="1"/>
</dbReference>
<organism evidence="3 4">
    <name type="scientific">Nepenthes gracilis</name>
    <name type="common">Slender pitcher plant</name>
    <dbReference type="NCBI Taxonomy" id="150966"/>
    <lineage>
        <taxon>Eukaryota</taxon>
        <taxon>Viridiplantae</taxon>
        <taxon>Streptophyta</taxon>
        <taxon>Embryophyta</taxon>
        <taxon>Tracheophyta</taxon>
        <taxon>Spermatophyta</taxon>
        <taxon>Magnoliopsida</taxon>
        <taxon>eudicotyledons</taxon>
        <taxon>Gunneridae</taxon>
        <taxon>Pentapetalae</taxon>
        <taxon>Caryophyllales</taxon>
        <taxon>Nepenthaceae</taxon>
        <taxon>Nepenthes</taxon>
    </lineage>
</organism>
<dbReference type="InterPro" id="IPR050466">
    <property type="entry name" value="Carboxylest/Gibb_receptor"/>
</dbReference>
<evidence type="ECO:0000256" key="1">
    <source>
        <dbReference type="ARBA" id="ARBA00010515"/>
    </source>
</evidence>
<evidence type="ECO:0000313" key="3">
    <source>
        <dbReference type="EMBL" id="GMH19027.1"/>
    </source>
</evidence>
<dbReference type="Proteomes" id="UP001279734">
    <property type="component" value="Unassembled WGS sequence"/>
</dbReference>
<name>A0AAD3SXQ5_NEPGR</name>